<reference evidence="1 2" key="1">
    <citation type="submission" date="2017-11" db="EMBL/GenBank/DDBJ databases">
        <title>Draft Genome Sequence of Sporolactobacillus inulinus NBRC 111894 Isolated from Koso, a Japanese Sugar-Vegetable Fermented Beverage.</title>
        <authorList>
            <person name="Chiou T.Y."/>
            <person name="Oshima K."/>
            <person name="Suda W."/>
            <person name="Hattori M."/>
            <person name="Takahashi T."/>
        </authorList>
    </citation>
    <scope>NUCLEOTIDE SEQUENCE [LARGE SCALE GENOMIC DNA]</scope>
    <source>
        <strain evidence="1 2">NBRC111894</strain>
    </source>
</reference>
<comment type="caution">
    <text evidence="1">The sequence shown here is derived from an EMBL/GenBank/DDBJ whole genome shotgun (WGS) entry which is preliminary data.</text>
</comment>
<dbReference type="Proteomes" id="UP000319716">
    <property type="component" value="Unassembled WGS sequence"/>
</dbReference>
<dbReference type="AlphaFoldDB" id="A0A4Y1ZE95"/>
<dbReference type="EMBL" id="BEXB01000026">
    <property type="protein sequence ID" value="GAY77425.1"/>
    <property type="molecule type" value="Genomic_DNA"/>
</dbReference>
<protein>
    <submittedName>
        <fullName evidence="1">Uncharacterized protein</fullName>
    </submittedName>
</protein>
<gene>
    <name evidence="1" type="ORF">NBRC111894_2979</name>
</gene>
<accession>A0A4Y1ZE95</accession>
<evidence type="ECO:0000313" key="1">
    <source>
        <dbReference type="EMBL" id="GAY77425.1"/>
    </source>
</evidence>
<proteinExistence type="predicted"/>
<evidence type="ECO:0000313" key="2">
    <source>
        <dbReference type="Proteomes" id="UP000319716"/>
    </source>
</evidence>
<organism evidence="1 2">
    <name type="scientific">Sporolactobacillus inulinus</name>
    <dbReference type="NCBI Taxonomy" id="2078"/>
    <lineage>
        <taxon>Bacteria</taxon>
        <taxon>Bacillati</taxon>
        <taxon>Bacillota</taxon>
        <taxon>Bacilli</taxon>
        <taxon>Bacillales</taxon>
        <taxon>Sporolactobacillaceae</taxon>
        <taxon>Sporolactobacillus</taxon>
    </lineage>
</organism>
<name>A0A4Y1ZE95_9BACL</name>
<sequence length="42" mass="5171">MLLNLKKCRLKNFFAVETASNVRNYDINDIKMIYYIKNFFDY</sequence>